<name>A0A1G9RJQ4_9FIRM</name>
<dbReference type="PANTHER" id="PTHR30006">
    <property type="entry name" value="THIAMINE-BINDING PERIPLASMIC PROTEIN-RELATED"/>
    <property type="match status" value="1"/>
</dbReference>
<dbReference type="EMBL" id="FNHB01000003">
    <property type="protein sequence ID" value="SDM23448.1"/>
    <property type="molecule type" value="Genomic_DNA"/>
</dbReference>
<dbReference type="SUPFAM" id="SSF53850">
    <property type="entry name" value="Periplasmic binding protein-like II"/>
    <property type="match status" value="1"/>
</dbReference>
<keyword evidence="1" id="KW-0732">Signal</keyword>
<dbReference type="RefSeq" id="WP_092071226.1">
    <property type="nucleotide sequence ID" value="NZ_FNHB01000003.1"/>
</dbReference>
<organism evidence="3 4">
    <name type="scientific">Dendrosporobacter quercicolus</name>
    <dbReference type="NCBI Taxonomy" id="146817"/>
    <lineage>
        <taxon>Bacteria</taxon>
        <taxon>Bacillati</taxon>
        <taxon>Bacillota</taxon>
        <taxon>Negativicutes</taxon>
        <taxon>Selenomonadales</taxon>
        <taxon>Sporomusaceae</taxon>
        <taxon>Dendrosporobacter</taxon>
    </lineage>
</organism>
<evidence type="ECO:0000256" key="1">
    <source>
        <dbReference type="ARBA" id="ARBA00022729"/>
    </source>
</evidence>
<dbReference type="Gene3D" id="3.40.190.10">
    <property type="entry name" value="Periplasmic binding protein-like II"/>
    <property type="match status" value="2"/>
</dbReference>
<sequence>MNRIHPEMTIGELLTKYPEVLPVFSANGFPAATRDELLALLSPQLLLKSALALKGYNGRVFTGLLEEKITEHQAMLKLQAAEPVGKTVDFLGYTYCPIKHIFKECFEQALEKYLAQTQDDAFTYFVPSGCTGEDDPYAGIWEVEDIDDFPDVVAAGGYGDFFRQKFVDRFVSKGYFRSVGRMEVHEYFANTGCEDPQGHYGVYAAMPIVMLVDRRKLGDLPMPSRWSDLLDPVYHNNIIIGGAPDDIYEDILFFTYKDHGEAGLVKLAANVKTALHGAQMAKLAGTANSQGAAVYVIPLLFAKACPRTAATQLVWPEDGALITPLYLLVKAAPRRNLQLFIDFVTGVEYGQKSADNGFPVLNSAVDNKLPAQAAFKWLGWDFIRAQPLEQLYERVMTIFTKAWRKPGTP</sequence>
<keyword evidence="4" id="KW-1185">Reference proteome</keyword>
<dbReference type="PANTHER" id="PTHR30006:SF2">
    <property type="entry name" value="ABC TRANSPORTER SUBSTRATE-BINDING PROTEIN"/>
    <property type="match status" value="1"/>
</dbReference>
<dbReference type="Proteomes" id="UP000214880">
    <property type="component" value="Unassembled WGS sequence"/>
</dbReference>
<protein>
    <submittedName>
        <fullName evidence="3">ABC-type Fe3+ transport system, substrate-binding protein</fullName>
    </submittedName>
</protein>
<proteinExistence type="predicted"/>
<gene>
    <name evidence="3" type="ORF">SAMN04488502_10315</name>
</gene>
<reference evidence="3 4" key="1">
    <citation type="submission" date="2016-10" db="EMBL/GenBank/DDBJ databases">
        <authorList>
            <person name="de Groot N.N."/>
        </authorList>
    </citation>
    <scope>NUCLEOTIDE SEQUENCE [LARGE SCALE GENOMIC DNA]</scope>
    <source>
        <strain evidence="3 4">DSM 1736</strain>
    </source>
</reference>
<evidence type="ECO:0000313" key="3">
    <source>
        <dbReference type="EMBL" id="SDM23448.1"/>
    </source>
</evidence>
<dbReference type="InterPro" id="IPR038062">
    <property type="entry name" value="ScdA-like_N_sf"/>
</dbReference>
<dbReference type="OrthoDB" id="179400at2"/>
<dbReference type="InterPro" id="IPR015077">
    <property type="entry name" value="DUF1858"/>
</dbReference>
<feature type="domain" description="DUF1858" evidence="2">
    <location>
        <begin position="4"/>
        <end position="57"/>
    </location>
</feature>
<dbReference type="Pfam" id="PF13343">
    <property type="entry name" value="SBP_bac_6"/>
    <property type="match status" value="1"/>
</dbReference>
<evidence type="ECO:0000259" key="2">
    <source>
        <dbReference type="Pfam" id="PF08984"/>
    </source>
</evidence>
<dbReference type="Gene3D" id="1.10.3910.10">
    <property type="entry name" value="SP0561-like"/>
    <property type="match status" value="1"/>
</dbReference>
<dbReference type="AlphaFoldDB" id="A0A1G9RJQ4"/>
<dbReference type="Pfam" id="PF08984">
    <property type="entry name" value="DUF1858"/>
    <property type="match status" value="1"/>
</dbReference>
<evidence type="ECO:0000313" key="4">
    <source>
        <dbReference type="Proteomes" id="UP000214880"/>
    </source>
</evidence>
<accession>A0A1G9RJQ4</accession>
<dbReference type="STRING" id="146817.SAMN04488502_10315"/>
<dbReference type="SUPFAM" id="SSF140683">
    <property type="entry name" value="SP0561-like"/>
    <property type="match status" value="1"/>
</dbReference>